<dbReference type="Proteomes" id="UP000011666">
    <property type="component" value="Unassembled WGS sequence"/>
</dbReference>
<reference evidence="2 3" key="1">
    <citation type="submission" date="2013-01" db="EMBL/GenBank/DDBJ databases">
        <title>Whole genome shotgun sequence of Gordonia soli NBRC 108243.</title>
        <authorList>
            <person name="Isaki-Nakamura S."/>
            <person name="Hosoyama A."/>
            <person name="Tsuchikane K."/>
            <person name="Ando Y."/>
            <person name="Baba S."/>
            <person name="Ohji S."/>
            <person name="Hamada M."/>
            <person name="Tamura T."/>
            <person name="Yamazoe A."/>
            <person name="Yamazaki S."/>
            <person name="Fujita N."/>
        </authorList>
    </citation>
    <scope>NUCLEOTIDE SEQUENCE [LARGE SCALE GENOMIC DNA]</scope>
    <source>
        <strain evidence="2 3">NBRC 108243</strain>
    </source>
</reference>
<name>M0QRD9_9ACTN</name>
<dbReference type="RefSeq" id="WP_007625636.1">
    <property type="nucleotide sequence ID" value="NZ_BANX01000047.1"/>
</dbReference>
<evidence type="ECO:0000256" key="1">
    <source>
        <dbReference type="SAM" id="MobiDB-lite"/>
    </source>
</evidence>
<organism evidence="2 3">
    <name type="scientific">Gordonia soli NBRC 108243</name>
    <dbReference type="NCBI Taxonomy" id="1223545"/>
    <lineage>
        <taxon>Bacteria</taxon>
        <taxon>Bacillati</taxon>
        <taxon>Actinomycetota</taxon>
        <taxon>Actinomycetes</taxon>
        <taxon>Mycobacteriales</taxon>
        <taxon>Gordoniaceae</taxon>
        <taxon>Gordonia</taxon>
    </lineage>
</organism>
<dbReference type="STRING" id="1223545.GS4_47_00140"/>
<protein>
    <submittedName>
        <fullName evidence="2">Uncharacterized protein</fullName>
    </submittedName>
</protein>
<accession>M0QRD9</accession>
<keyword evidence="3" id="KW-1185">Reference proteome</keyword>
<sequence length="147" mass="15403">MAAEYIVTASSWRDAQGVRHLKGDVIAPPESEVDRLLRAKAIATPEAIAEAEALQEAARLALQEASAARAEGREGAVTPNPGDDGGLDSAVPPQIGTPVTGKPKRVAPVKDWENYVVGLHEASGGKNGLSRAEAEALSKNELIERFG</sequence>
<dbReference type="AlphaFoldDB" id="M0QRD9"/>
<evidence type="ECO:0000313" key="3">
    <source>
        <dbReference type="Proteomes" id="UP000011666"/>
    </source>
</evidence>
<comment type="caution">
    <text evidence="2">The sequence shown here is derived from an EMBL/GenBank/DDBJ whole genome shotgun (WGS) entry which is preliminary data.</text>
</comment>
<evidence type="ECO:0000313" key="2">
    <source>
        <dbReference type="EMBL" id="GAC71024.1"/>
    </source>
</evidence>
<dbReference type="EMBL" id="BANX01000047">
    <property type="protein sequence ID" value="GAC71024.1"/>
    <property type="molecule type" value="Genomic_DNA"/>
</dbReference>
<proteinExistence type="predicted"/>
<feature type="region of interest" description="Disordered" evidence="1">
    <location>
        <begin position="64"/>
        <end position="106"/>
    </location>
</feature>
<dbReference type="OrthoDB" id="4737390at2"/>
<gene>
    <name evidence="2" type="ORF">GS4_47_00140</name>
</gene>